<reference evidence="1 2" key="1">
    <citation type="submission" date="2023-01" db="EMBL/GenBank/DDBJ databases">
        <title>Analysis of 21 Apiospora genomes using comparative genomics revels a genus with tremendous synthesis potential of carbohydrate active enzymes and secondary metabolites.</title>
        <authorList>
            <person name="Sorensen T."/>
        </authorList>
    </citation>
    <scope>NUCLEOTIDE SEQUENCE [LARGE SCALE GENOMIC DNA]</scope>
    <source>
        <strain evidence="1 2">CBS 24483</strain>
    </source>
</reference>
<proteinExistence type="predicted"/>
<gene>
    <name evidence="1" type="ORF">PG986_010978</name>
</gene>
<protein>
    <submittedName>
        <fullName evidence="1">Uncharacterized protein</fullName>
    </submittedName>
</protein>
<evidence type="ECO:0000313" key="1">
    <source>
        <dbReference type="EMBL" id="KAK7946657.1"/>
    </source>
</evidence>
<dbReference type="GeneID" id="92080262"/>
<evidence type="ECO:0000313" key="2">
    <source>
        <dbReference type="Proteomes" id="UP001391051"/>
    </source>
</evidence>
<dbReference type="RefSeq" id="XP_066696691.1">
    <property type="nucleotide sequence ID" value="XM_066847200.1"/>
</dbReference>
<comment type="caution">
    <text evidence="1">The sequence shown here is derived from an EMBL/GenBank/DDBJ whole genome shotgun (WGS) entry which is preliminary data.</text>
</comment>
<dbReference type="EMBL" id="JAQQWE010000007">
    <property type="protein sequence ID" value="KAK7946657.1"/>
    <property type="molecule type" value="Genomic_DNA"/>
</dbReference>
<keyword evidence="2" id="KW-1185">Reference proteome</keyword>
<name>A0ABR1Q3Z1_9PEZI</name>
<sequence length="231" mass="24895">MYSEESMIPLPRPTTWVLMASCWDLRDPALLPAWLMASEHSLNLELSTKPNAATVGDVMGSNLPLAVDTGIGAQIREADRPRIANGVLEELELLVGDGSNELSTQPASLGYKVSFQIAMVQAGNKTASTDAAAPLISSGPRVSMAVSKPITPTIWGCVDNISNDPPPPVGPWVDYHEYAPGIVALVGRYVTRQKNFGNPSTAREQELSSDREAGEDLSARGRWLPRYSISH</sequence>
<dbReference type="Proteomes" id="UP001391051">
    <property type="component" value="Unassembled WGS sequence"/>
</dbReference>
<organism evidence="1 2">
    <name type="scientific">Apiospora aurea</name>
    <dbReference type="NCBI Taxonomy" id="335848"/>
    <lineage>
        <taxon>Eukaryota</taxon>
        <taxon>Fungi</taxon>
        <taxon>Dikarya</taxon>
        <taxon>Ascomycota</taxon>
        <taxon>Pezizomycotina</taxon>
        <taxon>Sordariomycetes</taxon>
        <taxon>Xylariomycetidae</taxon>
        <taxon>Amphisphaeriales</taxon>
        <taxon>Apiosporaceae</taxon>
        <taxon>Apiospora</taxon>
    </lineage>
</organism>
<accession>A0ABR1Q3Z1</accession>